<protein>
    <recommendedName>
        <fullName evidence="1">PRC-barrel domain-containing protein</fullName>
    </recommendedName>
</protein>
<name>A0A5Q0LPC4_9ACTN</name>
<reference evidence="2 3" key="1">
    <citation type="submission" date="2019-10" db="EMBL/GenBank/DDBJ databases">
        <title>A novel species.</title>
        <authorList>
            <person name="Gao J."/>
        </authorList>
    </citation>
    <scope>NUCLEOTIDE SEQUENCE [LARGE SCALE GENOMIC DNA]</scope>
    <source>
        <strain evidence="2 3">QMT-28</strain>
    </source>
</reference>
<sequence length="142" mass="14920">MTLFSELNGLPVVTLGEAARIGVVKSLTIDAEAGVVSRLRIARARGRKETSLAWDVLHAVGPDALLVRSDTVLDALPPTGPPHHEALGARVLTESGDERGTVRDIAFDPATGRIEEIRTTSGGFPGELLTGLGDYALVVRTG</sequence>
<organism evidence="2 3">
    <name type="scientific">Streptomyces fagopyri</name>
    <dbReference type="NCBI Taxonomy" id="2662397"/>
    <lineage>
        <taxon>Bacteria</taxon>
        <taxon>Bacillati</taxon>
        <taxon>Actinomycetota</taxon>
        <taxon>Actinomycetes</taxon>
        <taxon>Kitasatosporales</taxon>
        <taxon>Streptomycetaceae</taxon>
        <taxon>Streptomyces</taxon>
    </lineage>
</organism>
<feature type="domain" description="PRC-barrel" evidence="1">
    <location>
        <begin position="85"/>
        <end position="133"/>
    </location>
</feature>
<dbReference type="AlphaFoldDB" id="A0A5Q0LPC4"/>
<evidence type="ECO:0000313" key="3">
    <source>
        <dbReference type="Proteomes" id="UP000326179"/>
    </source>
</evidence>
<keyword evidence="3" id="KW-1185">Reference proteome</keyword>
<evidence type="ECO:0000313" key="2">
    <source>
        <dbReference type="EMBL" id="QFZ78234.1"/>
    </source>
</evidence>
<dbReference type="SUPFAM" id="SSF50346">
    <property type="entry name" value="PRC-barrel domain"/>
    <property type="match status" value="2"/>
</dbReference>
<evidence type="ECO:0000259" key="1">
    <source>
        <dbReference type="Pfam" id="PF05239"/>
    </source>
</evidence>
<dbReference type="Gene3D" id="2.30.30.240">
    <property type="entry name" value="PRC-barrel domain"/>
    <property type="match status" value="2"/>
</dbReference>
<proteinExistence type="predicted"/>
<feature type="domain" description="PRC-barrel" evidence="1">
    <location>
        <begin position="4"/>
        <end position="68"/>
    </location>
</feature>
<dbReference type="KEGG" id="sfy:GFH48_37500"/>
<dbReference type="InterPro" id="IPR011033">
    <property type="entry name" value="PRC_barrel-like_sf"/>
</dbReference>
<gene>
    <name evidence="2" type="ORF">GFH48_37500</name>
</gene>
<dbReference type="Pfam" id="PF05239">
    <property type="entry name" value="PRC"/>
    <property type="match status" value="2"/>
</dbReference>
<dbReference type="Proteomes" id="UP000326179">
    <property type="component" value="Chromosome"/>
</dbReference>
<dbReference type="EMBL" id="CP045643">
    <property type="protein sequence ID" value="QFZ78234.1"/>
    <property type="molecule type" value="Genomic_DNA"/>
</dbReference>
<accession>A0A5Q0LPC4</accession>
<dbReference type="InterPro" id="IPR027275">
    <property type="entry name" value="PRC-brl_dom"/>
</dbReference>
<dbReference type="RefSeq" id="WP_153292412.1">
    <property type="nucleotide sequence ID" value="NZ_CP045643.1"/>
</dbReference>